<protein>
    <submittedName>
        <fullName evidence="1">Unannotated protein</fullName>
    </submittedName>
</protein>
<gene>
    <name evidence="1" type="ORF">UFOPK1807_00229</name>
</gene>
<dbReference type="AlphaFoldDB" id="A0A6J6FR36"/>
<evidence type="ECO:0000313" key="1">
    <source>
        <dbReference type="EMBL" id="CAB4590139.1"/>
    </source>
</evidence>
<organism evidence="1">
    <name type="scientific">freshwater metagenome</name>
    <dbReference type="NCBI Taxonomy" id="449393"/>
    <lineage>
        <taxon>unclassified sequences</taxon>
        <taxon>metagenomes</taxon>
        <taxon>ecological metagenomes</taxon>
    </lineage>
</organism>
<sequence>MTIHCPFITVIVPVSVINEKFPGGMEEFRNLGPTGTFCTDGFLASYSFMGPHDSRPFAHSLEEKGLVLWSGVEGVDLQFADVAVTDQFFGLNLPCDWLETEMMEIQLVARLKGTPAGEITYMESMEAEEIQSREADIQRAKDARIDAFNLLPQYVREMSDYDRRQYFENKKITLRIQSAKRSAWMWSIGGGTFSLITLIAKLGGGHNAVVGLFPFIYGVIKLRESKELERRFYRGDFNLPE</sequence>
<name>A0A6J6FR36_9ZZZZ</name>
<reference evidence="1" key="1">
    <citation type="submission" date="2020-05" db="EMBL/GenBank/DDBJ databases">
        <authorList>
            <person name="Chiriac C."/>
            <person name="Salcher M."/>
            <person name="Ghai R."/>
            <person name="Kavagutti S V."/>
        </authorList>
    </citation>
    <scope>NUCLEOTIDE SEQUENCE</scope>
</reference>
<dbReference type="EMBL" id="CAEZUI010000014">
    <property type="protein sequence ID" value="CAB4590139.1"/>
    <property type="molecule type" value="Genomic_DNA"/>
</dbReference>
<proteinExistence type="predicted"/>
<accession>A0A6J6FR36</accession>